<dbReference type="eggNOG" id="COG2242">
    <property type="taxonomic scope" value="Bacteria"/>
</dbReference>
<keyword evidence="5" id="KW-0169">Cobalamin biosynthesis</keyword>
<dbReference type="GO" id="GO:0009236">
    <property type="term" value="P:cobalamin biosynthetic process"/>
    <property type="evidence" value="ECO:0007669"/>
    <property type="project" value="UniProtKB-UniPathway"/>
</dbReference>
<feature type="domain" description="Tetrapyrrole methylase" evidence="10">
    <location>
        <begin position="4"/>
        <end position="188"/>
    </location>
</feature>
<dbReference type="InterPro" id="IPR000878">
    <property type="entry name" value="4pyrrol_Mease"/>
</dbReference>
<keyword evidence="7 11" id="KW-0808">Transferase</keyword>
<dbReference type="GO" id="GO:0008176">
    <property type="term" value="F:tRNA (guanine(46)-N7)-methyltransferase activity"/>
    <property type="evidence" value="ECO:0007669"/>
    <property type="project" value="UniProtKB-EC"/>
</dbReference>
<dbReference type="InterPro" id="IPR014008">
    <property type="entry name" value="Cbl_synth_MTase_CbiT"/>
</dbReference>
<dbReference type="eggNOG" id="COG2241">
    <property type="taxonomic scope" value="Bacteria"/>
</dbReference>
<dbReference type="InterPro" id="IPR014777">
    <property type="entry name" value="4pyrrole_Mease_sub1"/>
</dbReference>
<evidence type="ECO:0000256" key="2">
    <source>
        <dbReference type="ARBA" id="ARBA00003015"/>
    </source>
</evidence>
<dbReference type="PANTHER" id="PTHR43182">
    <property type="entry name" value="COBALT-PRECORRIN-6B C(15)-METHYLTRANSFERASE (DECARBOXYLATING)"/>
    <property type="match status" value="1"/>
</dbReference>
<evidence type="ECO:0000256" key="3">
    <source>
        <dbReference type="ARBA" id="ARBA00004953"/>
    </source>
</evidence>
<evidence type="ECO:0000256" key="9">
    <source>
        <dbReference type="ARBA" id="ARBA00022694"/>
    </source>
</evidence>
<dbReference type="KEGG" id="amr:AM1_3665"/>
<evidence type="ECO:0000256" key="8">
    <source>
        <dbReference type="ARBA" id="ARBA00022691"/>
    </source>
</evidence>
<dbReference type="InterPro" id="IPR014776">
    <property type="entry name" value="4pyrrole_Mease_sub2"/>
</dbReference>
<dbReference type="SUPFAM" id="SSF53790">
    <property type="entry name" value="Tetrapyrrole methylase"/>
    <property type="match status" value="1"/>
</dbReference>
<evidence type="ECO:0000256" key="6">
    <source>
        <dbReference type="ARBA" id="ARBA00022603"/>
    </source>
</evidence>
<dbReference type="RefSeq" id="WP_012164044.1">
    <property type="nucleotide sequence ID" value="NC_009925.1"/>
</dbReference>
<evidence type="ECO:0000256" key="5">
    <source>
        <dbReference type="ARBA" id="ARBA00022573"/>
    </source>
</evidence>
<evidence type="ECO:0000313" key="12">
    <source>
        <dbReference type="Proteomes" id="UP000000268"/>
    </source>
</evidence>
<dbReference type="NCBIfam" id="TIGR02469">
    <property type="entry name" value="CbiT"/>
    <property type="match status" value="1"/>
</dbReference>
<evidence type="ECO:0000313" key="11">
    <source>
        <dbReference type="EMBL" id="ABW28655.1"/>
    </source>
</evidence>
<dbReference type="InterPro" id="IPR012818">
    <property type="entry name" value="CbiE"/>
</dbReference>
<dbReference type="Gene3D" id="3.40.50.150">
    <property type="entry name" value="Vaccinia Virus protein VP39"/>
    <property type="match status" value="1"/>
</dbReference>
<dbReference type="EC" id="2.1.1.33" evidence="4"/>
<dbReference type="NCBIfam" id="TIGR02467">
    <property type="entry name" value="CbiE"/>
    <property type="match status" value="1"/>
</dbReference>
<reference evidence="11 12" key="1">
    <citation type="journal article" date="2008" name="Proc. Natl. Acad. Sci. U.S.A.">
        <title>Niche adaptation and genome expansion in the chlorophyll d-producing cyanobacterium Acaryochloris marina.</title>
        <authorList>
            <person name="Swingley W.D."/>
            <person name="Chen M."/>
            <person name="Cheung P.C."/>
            <person name="Conrad A.L."/>
            <person name="Dejesa L.C."/>
            <person name="Hao J."/>
            <person name="Honchak B.M."/>
            <person name="Karbach L.E."/>
            <person name="Kurdoglu A."/>
            <person name="Lahiri S."/>
            <person name="Mastrian S.D."/>
            <person name="Miyashita H."/>
            <person name="Page L."/>
            <person name="Ramakrishna P."/>
            <person name="Satoh S."/>
            <person name="Sattley W.M."/>
            <person name="Shimada Y."/>
            <person name="Taylor H.L."/>
            <person name="Tomo T."/>
            <person name="Tsuchiya T."/>
            <person name="Wang Z.T."/>
            <person name="Raymond J."/>
            <person name="Mimuro M."/>
            <person name="Blankenship R.E."/>
            <person name="Touchman J.W."/>
        </authorList>
    </citation>
    <scope>NUCLEOTIDE SEQUENCE [LARGE SCALE GENOMIC DNA]</scope>
    <source>
        <strain evidence="12">MBIC 11017</strain>
    </source>
</reference>
<proteinExistence type="predicted"/>
<dbReference type="PANTHER" id="PTHR43182:SF1">
    <property type="entry name" value="COBALT-PRECORRIN-7 C(5)-METHYLTRANSFERASE"/>
    <property type="match status" value="1"/>
</dbReference>
<dbReference type="EMBL" id="CP000828">
    <property type="protein sequence ID" value="ABW28655.1"/>
    <property type="molecule type" value="Genomic_DNA"/>
</dbReference>
<comment type="pathway">
    <text evidence="3">Cofactor biosynthesis; adenosylcobalamin biosynthesis.</text>
</comment>
<keyword evidence="6 11" id="KW-0489">Methyltransferase</keyword>
<evidence type="ECO:0000259" key="10">
    <source>
        <dbReference type="Pfam" id="PF00590"/>
    </source>
</evidence>
<dbReference type="InterPro" id="IPR006365">
    <property type="entry name" value="Cbl_synth_CobL"/>
</dbReference>
<gene>
    <name evidence="11" type="ordered locus">AM1_3665</name>
</gene>
<dbReference type="PIRSF" id="PIRSF036428">
    <property type="entry name" value="CobL"/>
    <property type="match status" value="1"/>
</dbReference>
<keyword evidence="9" id="KW-0819">tRNA processing</keyword>
<dbReference type="InterPro" id="IPR029063">
    <property type="entry name" value="SAM-dependent_MTases_sf"/>
</dbReference>
<protein>
    <recommendedName>
        <fullName evidence="4">tRNA (guanine(46)-N(7))-methyltransferase</fullName>
        <ecNumber evidence="4">2.1.1.33</ecNumber>
    </recommendedName>
</protein>
<dbReference type="Gene3D" id="3.30.950.10">
    <property type="entry name" value="Methyltransferase, Cobalt-precorrin-4 Transmethylase, Domain 2"/>
    <property type="match status" value="1"/>
</dbReference>
<dbReference type="InterPro" id="IPR035996">
    <property type="entry name" value="4pyrrol_Methylase_sf"/>
</dbReference>
<dbReference type="SUPFAM" id="SSF53335">
    <property type="entry name" value="S-adenosyl-L-methionine-dependent methyltransferases"/>
    <property type="match status" value="1"/>
</dbReference>
<dbReference type="OrthoDB" id="9780707at2"/>
<dbReference type="HOGENOM" id="CLU_031955_1_2_3"/>
<dbReference type="AlphaFoldDB" id="B0C3F6"/>
<dbReference type="InterPro" id="IPR003358">
    <property type="entry name" value="tRNA_(Gua-N-7)_MeTrfase_Trmb"/>
</dbReference>
<accession>B0C3F6</accession>
<dbReference type="Pfam" id="PF00590">
    <property type="entry name" value="TP_methylase"/>
    <property type="match status" value="1"/>
</dbReference>
<dbReference type="UniPathway" id="UPA00148"/>
<keyword evidence="12" id="KW-1185">Reference proteome</keyword>
<dbReference type="Gene3D" id="3.40.1010.10">
    <property type="entry name" value="Cobalt-precorrin-4 Transmethylase, Domain 1"/>
    <property type="match status" value="1"/>
</dbReference>
<dbReference type="CDD" id="cd11644">
    <property type="entry name" value="Precorrin-6Y-MT"/>
    <property type="match status" value="1"/>
</dbReference>
<comment type="function">
    <text evidence="2">Catalyzes the formation of N(7)-methylguanine at position 46 (m7G46) in tRNA.</text>
</comment>
<dbReference type="InterPro" id="IPR050714">
    <property type="entry name" value="Cobalamin_biosynth_MTase"/>
</dbReference>
<evidence type="ECO:0000256" key="7">
    <source>
        <dbReference type="ARBA" id="ARBA00022679"/>
    </source>
</evidence>
<dbReference type="Proteomes" id="UP000000268">
    <property type="component" value="Chromosome"/>
</dbReference>
<dbReference type="GO" id="GO:0008276">
    <property type="term" value="F:protein methyltransferase activity"/>
    <property type="evidence" value="ECO:0007669"/>
    <property type="project" value="InterPro"/>
</dbReference>
<comment type="catalytic activity">
    <reaction evidence="1">
        <text>guanosine(46) in tRNA + S-adenosyl-L-methionine = N(7)-methylguanosine(46) in tRNA + S-adenosyl-L-homocysteine</text>
        <dbReference type="Rhea" id="RHEA:42708"/>
        <dbReference type="Rhea" id="RHEA-COMP:10188"/>
        <dbReference type="Rhea" id="RHEA-COMP:10189"/>
        <dbReference type="ChEBI" id="CHEBI:57856"/>
        <dbReference type="ChEBI" id="CHEBI:59789"/>
        <dbReference type="ChEBI" id="CHEBI:74269"/>
        <dbReference type="ChEBI" id="CHEBI:74480"/>
        <dbReference type="EC" id="2.1.1.33"/>
    </reaction>
</comment>
<name>B0C3F6_ACAM1</name>
<keyword evidence="8" id="KW-0949">S-adenosyl-L-methionine</keyword>
<evidence type="ECO:0000256" key="1">
    <source>
        <dbReference type="ARBA" id="ARBA00000142"/>
    </source>
</evidence>
<dbReference type="STRING" id="329726.AM1_3665"/>
<evidence type="ECO:0000256" key="4">
    <source>
        <dbReference type="ARBA" id="ARBA00011977"/>
    </source>
</evidence>
<dbReference type="Pfam" id="PF02390">
    <property type="entry name" value="Methyltransf_4"/>
    <property type="match status" value="1"/>
</dbReference>
<sequence length="418" mass="46521">MTPIHVIGIGLTGGSGLQSHLHMLIDQATVLVGSERHLQYFPSHPGKRITLTNFAQGLEAIQQHLDQSPNPLVVVITSGDPLFFGFGRLLLQTFAADLLCFHPYLSSVQIAFNRLKVPWQDAEVISVHGRSLSSLVTAWQKGVRKIAVLTDHKNTPAAIAKLFLSLNLPIHYEFWVCENLEGSDERVQKFEPKTLLNQQFSALNVVVLLRYDLEKREKSDLASLPVLGLPDQAFYSFADRPGLMTKREIRILALAELQLQDHQIIWDIGSGTGSVAIETARIVPSSQVYAVEKTALGTQLIHQNCQHFQVNNVHIVLGEAPTALNNLPDPHRIFIGGSGGHLQEILNYCQMRLDLSGVIVVSLATLENFYIATQWFDKPNWVVEHLQIQLSRSVPVASMTRLTPLNPVMLIRASRNPN</sequence>
<organism evidence="11 12">
    <name type="scientific">Acaryochloris marina (strain MBIC 11017)</name>
    <dbReference type="NCBI Taxonomy" id="329726"/>
    <lineage>
        <taxon>Bacteria</taxon>
        <taxon>Bacillati</taxon>
        <taxon>Cyanobacteriota</taxon>
        <taxon>Cyanophyceae</taxon>
        <taxon>Acaryochloridales</taxon>
        <taxon>Acaryochloridaceae</taxon>
        <taxon>Acaryochloris</taxon>
    </lineage>
</organism>